<dbReference type="GO" id="GO:0005886">
    <property type="term" value="C:plasma membrane"/>
    <property type="evidence" value="ECO:0007669"/>
    <property type="project" value="TreeGrafter"/>
</dbReference>
<dbReference type="PROSITE" id="PS00720">
    <property type="entry name" value="RASGEF"/>
    <property type="match status" value="1"/>
</dbReference>
<dbReference type="Proteomes" id="UP000054359">
    <property type="component" value="Unassembled WGS sequence"/>
</dbReference>
<organism evidence="4 5">
    <name type="scientific">Stegodyphus mimosarum</name>
    <name type="common">African social velvet spider</name>
    <dbReference type="NCBI Taxonomy" id="407821"/>
    <lineage>
        <taxon>Eukaryota</taxon>
        <taxon>Metazoa</taxon>
        <taxon>Ecdysozoa</taxon>
        <taxon>Arthropoda</taxon>
        <taxon>Chelicerata</taxon>
        <taxon>Arachnida</taxon>
        <taxon>Araneae</taxon>
        <taxon>Araneomorphae</taxon>
        <taxon>Entelegynae</taxon>
        <taxon>Eresoidea</taxon>
        <taxon>Eresidae</taxon>
        <taxon>Stegodyphus</taxon>
    </lineage>
</organism>
<dbReference type="OMA" id="DSKFITW"/>
<dbReference type="EMBL" id="KK118621">
    <property type="protein sequence ID" value="KFM73459.1"/>
    <property type="molecule type" value="Genomic_DNA"/>
</dbReference>
<dbReference type="AlphaFoldDB" id="A0A087U7X0"/>
<dbReference type="GO" id="GO:0007265">
    <property type="term" value="P:Ras protein signal transduction"/>
    <property type="evidence" value="ECO:0007669"/>
    <property type="project" value="TreeGrafter"/>
</dbReference>
<dbReference type="InterPro" id="IPR019804">
    <property type="entry name" value="Ras_G-nucl-exch_fac_CS"/>
</dbReference>
<evidence type="ECO:0000256" key="1">
    <source>
        <dbReference type="ARBA" id="ARBA00022658"/>
    </source>
</evidence>
<feature type="domain" description="Ras-GEF" evidence="3">
    <location>
        <begin position="1"/>
        <end position="89"/>
    </location>
</feature>
<name>A0A087U7X0_STEMI</name>
<sequence length="97" mass="11271">MQGTIPYLGTFLTDLTMIDAAIPDYLPNGLINFDKRRKEFEILAQIKLLQSSANNYDIKVDPEFQMWFNSIQVFDEKKSYELSCLIEPPENTNFSNK</sequence>
<dbReference type="SUPFAM" id="SSF48366">
    <property type="entry name" value="Ras GEF"/>
    <property type="match status" value="1"/>
</dbReference>
<dbReference type="STRING" id="407821.A0A087U7X0"/>
<dbReference type="PANTHER" id="PTHR23113:SF312">
    <property type="entry name" value="RAL GUANINE NUCLEOTIDE DISSOCIATION STIMULATOR-LIKE, ISOFORM E"/>
    <property type="match status" value="1"/>
</dbReference>
<dbReference type="InterPro" id="IPR008937">
    <property type="entry name" value="Ras-like_GEF"/>
</dbReference>
<dbReference type="InterPro" id="IPR001895">
    <property type="entry name" value="RASGEF_cat_dom"/>
</dbReference>
<gene>
    <name evidence="4" type="ORF">X975_04406</name>
</gene>
<evidence type="ECO:0000256" key="2">
    <source>
        <dbReference type="PROSITE-ProRule" id="PRU00168"/>
    </source>
</evidence>
<dbReference type="GO" id="GO:0005085">
    <property type="term" value="F:guanyl-nucleotide exchange factor activity"/>
    <property type="evidence" value="ECO:0007669"/>
    <property type="project" value="UniProtKB-KW"/>
</dbReference>
<dbReference type="PANTHER" id="PTHR23113">
    <property type="entry name" value="GUANINE NUCLEOTIDE EXCHANGE FACTOR"/>
    <property type="match status" value="1"/>
</dbReference>
<evidence type="ECO:0000259" key="3">
    <source>
        <dbReference type="PROSITE" id="PS50009"/>
    </source>
</evidence>
<dbReference type="InterPro" id="IPR023578">
    <property type="entry name" value="Ras_GEF_dom_sf"/>
</dbReference>
<evidence type="ECO:0000313" key="5">
    <source>
        <dbReference type="Proteomes" id="UP000054359"/>
    </source>
</evidence>
<dbReference type="InterPro" id="IPR036964">
    <property type="entry name" value="RASGEF_cat_dom_sf"/>
</dbReference>
<accession>A0A087U7X0</accession>
<dbReference type="Pfam" id="PF00617">
    <property type="entry name" value="RasGEF"/>
    <property type="match status" value="1"/>
</dbReference>
<feature type="non-terminal residue" evidence="4">
    <location>
        <position position="97"/>
    </location>
</feature>
<keyword evidence="1 2" id="KW-0344">Guanine-nucleotide releasing factor</keyword>
<keyword evidence="5" id="KW-1185">Reference proteome</keyword>
<evidence type="ECO:0000313" key="4">
    <source>
        <dbReference type="EMBL" id="KFM73459.1"/>
    </source>
</evidence>
<protein>
    <submittedName>
        <fullName evidence="4">Ral guanine nucleotide dissociation stimulator-like 1</fullName>
    </submittedName>
</protein>
<dbReference type="Gene3D" id="1.10.840.10">
    <property type="entry name" value="Ras guanine-nucleotide exchange factors catalytic domain"/>
    <property type="match status" value="1"/>
</dbReference>
<dbReference type="PROSITE" id="PS50009">
    <property type="entry name" value="RASGEF_CAT"/>
    <property type="match status" value="1"/>
</dbReference>
<reference evidence="4 5" key="1">
    <citation type="submission" date="2013-11" db="EMBL/GenBank/DDBJ databases">
        <title>Genome sequencing of Stegodyphus mimosarum.</title>
        <authorList>
            <person name="Bechsgaard J."/>
        </authorList>
    </citation>
    <scope>NUCLEOTIDE SEQUENCE [LARGE SCALE GENOMIC DNA]</scope>
</reference>
<dbReference type="OrthoDB" id="26687at2759"/>
<proteinExistence type="predicted"/>